<proteinExistence type="inferred from homology"/>
<dbReference type="InterPro" id="IPR005913">
    <property type="entry name" value="dTDP_dehydrorham_reduct"/>
</dbReference>
<dbReference type="PANTHER" id="PTHR10491">
    <property type="entry name" value="DTDP-4-DEHYDRORHAMNOSE REDUCTASE"/>
    <property type="match status" value="1"/>
</dbReference>
<keyword evidence="9" id="KW-1185">Reference proteome</keyword>
<evidence type="ECO:0000313" key="9">
    <source>
        <dbReference type="Proteomes" id="UP001163821"/>
    </source>
</evidence>
<dbReference type="RefSeq" id="WP_282590357.1">
    <property type="nucleotide sequence ID" value="NZ_JAPAAF010000003.1"/>
</dbReference>
<dbReference type="Gene3D" id="3.40.50.720">
    <property type="entry name" value="NAD(P)-binding Rossmann-like Domain"/>
    <property type="match status" value="1"/>
</dbReference>
<reference evidence="8" key="1">
    <citation type="submission" date="2022-10" db="EMBL/GenBank/DDBJ databases">
        <title>Gaoshiqiia sediminis gen. nov., sp. nov., isolated from coastal sediment.</title>
        <authorList>
            <person name="Yu W.X."/>
            <person name="Mu D.S."/>
            <person name="Du J.Z."/>
            <person name="Liang Y.Q."/>
        </authorList>
    </citation>
    <scope>NUCLEOTIDE SEQUENCE</scope>
    <source>
        <strain evidence="8">A06</strain>
    </source>
</reference>
<dbReference type="GO" id="GO:0008831">
    <property type="term" value="F:dTDP-4-dehydrorhamnose reductase activity"/>
    <property type="evidence" value="ECO:0007669"/>
    <property type="project" value="UniProtKB-EC"/>
</dbReference>
<dbReference type="CDD" id="cd05254">
    <property type="entry name" value="dTDP_HR_like_SDR_e"/>
    <property type="match status" value="1"/>
</dbReference>
<name>A0AA41Y5Y9_9BACT</name>
<comment type="catalytic activity">
    <reaction evidence="5">
        <text>dTDP-beta-L-rhamnose + NADP(+) = dTDP-4-dehydro-beta-L-rhamnose + NADPH + H(+)</text>
        <dbReference type="Rhea" id="RHEA:21796"/>
        <dbReference type="ChEBI" id="CHEBI:15378"/>
        <dbReference type="ChEBI" id="CHEBI:57510"/>
        <dbReference type="ChEBI" id="CHEBI:57783"/>
        <dbReference type="ChEBI" id="CHEBI:58349"/>
        <dbReference type="ChEBI" id="CHEBI:62830"/>
        <dbReference type="EC" id="1.1.1.133"/>
    </reaction>
</comment>
<keyword evidence="6" id="KW-0521">NADP</keyword>
<dbReference type="Pfam" id="PF04321">
    <property type="entry name" value="RmlD_sub_bind"/>
    <property type="match status" value="1"/>
</dbReference>
<dbReference type="GO" id="GO:0005829">
    <property type="term" value="C:cytosol"/>
    <property type="evidence" value="ECO:0007669"/>
    <property type="project" value="TreeGrafter"/>
</dbReference>
<protein>
    <recommendedName>
        <fullName evidence="4 6">dTDP-4-dehydrorhamnose reductase</fullName>
        <ecNumber evidence="3 6">1.1.1.133</ecNumber>
    </recommendedName>
</protein>
<comment type="pathway">
    <text evidence="1 6">Carbohydrate biosynthesis; dTDP-L-rhamnose biosynthesis.</text>
</comment>
<dbReference type="AlphaFoldDB" id="A0AA41Y5Y9"/>
<evidence type="ECO:0000256" key="4">
    <source>
        <dbReference type="ARBA" id="ARBA00017099"/>
    </source>
</evidence>
<evidence type="ECO:0000256" key="6">
    <source>
        <dbReference type="RuleBase" id="RU364082"/>
    </source>
</evidence>
<dbReference type="Proteomes" id="UP001163821">
    <property type="component" value="Unassembled WGS sequence"/>
</dbReference>
<comment type="similarity">
    <text evidence="2 6">Belongs to the dTDP-4-dehydrorhamnose reductase family.</text>
</comment>
<comment type="function">
    <text evidence="6">Catalyzes the reduction of dTDP-6-deoxy-L-lyxo-4-hexulose to yield dTDP-L-rhamnose.</text>
</comment>
<gene>
    <name evidence="8" type="primary">rfbD</name>
    <name evidence="8" type="ORF">N2K84_03325</name>
</gene>
<evidence type="ECO:0000259" key="7">
    <source>
        <dbReference type="Pfam" id="PF04321"/>
    </source>
</evidence>
<evidence type="ECO:0000256" key="2">
    <source>
        <dbReference type="ARBA" id="ARBA00010944"/>
    </source>
</evidence>
<dbReference type="InterPro" id="IPR036291">
    <property type="entry name" value="NAD(P)-bd_dom_sf"/>
</dbReference>
<dbReference type="EMBL" id="JAPAAF010000003">
    <property type="protein sequence ID" value="MCW0481747.1"/>
    <property type="molecule type" value="Genomic_DNA"/>
</dbReference>
<dbReference type="NCBIfam" id="TIGR01214">
    <property type="entry name" value="rmlD"/>
    <property type="match status" value="1"/>
</dbReference>
<dbReference type="EC" id="1.1.1.133" evidence="3 6"/>
<organism evidence="8 9">
    <name type="scientific">Gaoshiqia sediminis</name>
    <dbReference type="NCBI Taxonomy" id="2986998"/>
    <lineage>
        <taxon>Bacteria</taxon>
        <taxon>Pseudomonadati</taxon>
        <taxon>Bacteroidota</taxon>
        <taxon>Bacteroidia</taxon>
        <taxon>Marinilabiliales</taxon>
        <taxon>Prolixibacteraceae</taxon>
        <taxon>Gaoshiqia</taxon>
    </lineage>
</organism>
<dbReference type="Gene3D" id="3.90.25.10">
    <property type="entry name" value="UDP-galactose 4-epimerase, domain 1"/>
    <property type="match status" value="1"/>
</dbReference>
<dbReference type="SUPFAM" id="SSF51735">
    <property type="entry name" value="NAD(P)-binding Rossmann-fold domains"/>
    <property type="match status" value="1"/>
</dbReference>
<comment type="caution">
    <text evidence="8">The sequence shown here is derived from an EMBL/GenBank/DDBJ whole genome shotgun (WGS) entry which is preliminary data.</text>
</comment>
<evidence type="ECO:0000256" key="1">
    <source>
        <dbReference type="ARBA" id="ARBA00004781"/>
    </source>
</evidence>
<accession>A0AA41Y5Y9</accession>
<sequence>MKILVTGANGQLGSEIRKRSARFPGLEFVFTDINELDITNFEAVDTFCKQEKPDFLVNCAAYTAVDVAETDEELAELLNTKVPAYLGRIGKQHNCKVIHISTDYVFDGANCQPYVETDLVDPDSVYGKTKLNGEIALLKEDASAIIIRTSWLYSAYGNNFVKTMIRLGLERDELKVVYDQVGTPTYAGDLASAILTIISKTAADEHCWKAGIYHYSNEGVCSWYDFAKAIHEMYGISCNVHPIGTDEYPTPAKRPAYTVLNKSKIKRIFGIDIPYWRDSLQGCIQELKNL</sequence>
<feature type="domain" description="RmlD-like substrate binding" evidence="7">
    <location>
        <begin position="1"/>
        <end position="288"/>
    </location>
</feature>
<dbReference type="PANTHER" id="PTHR10491:SF4">
    <property type="entry name" value="METHIONINE ADENOSYLTRANSFERASE 2 SUBUNIT BETA"/>
    <property type="match status" value="1"/>
</dbReference>
<evidence type="ECO:0000256" key="5">
    <source>
        <dbReference type="ARBA" id="ARBA00048200"/>
    </source>
</evidence>
<keyword evidence="6 8" id="KW-0560">Oxidoreductase</keyword>
<dbReference type="InterPro" id="IPR029903">
    <property type="entry name" value="RmlD-like-bd"/>
</dbReference>
<evidence type="ECO:0000313" key="8">
    <source>
        <dbReference type="EMBL" id="MCW0481747.1"/>
    </source>
</evidence>
<evidence type="ECO:0000256" key="3">
    <source>
        <dbReference type="ARBA" id="ARBA00012929"/>
    </source>
</evidence>
<dbReference type="GO" id="GO:0019305">
    <property type="term" value="P:dTDP-rhamnose biosynthetic process"/>
    <property type="evidence" value="ECO:0007669"/>
    <property type="project" value="TreeGrafter"/>
</dbReference>